<dbReference type="InterPro" id="IPR001173">
    <property type="entry name" value="Glyco_trans_2-like"/>
</dbReference>
<dbReference type="InterPro" id="IPR029044">
    <property type="entry name" value="Nucleotide-diphossugar_trans"/>
</dbReference>
<protein>
    <recommendedName>
        <fullName evidence="1">Glycosyltransferase 2-like domain-containing protein</fullName>
    </recommendedName>
</protein>
<dbReference type="AlphaFoldDB" id="A0AAN6DTL1"/>
<reference evidence="2" key="1">
    <citation type="journal article" date="2022" name="bioRxiv">
        <title>Deciphering the potential niche of two novel black yeast fungi from a biological soil crust based on their genomes, phenotypes, and melanin regulation.</title>
        <authorList>
            <consortium name="DOE Joint Genome Institute"/>
            <person name="Carr E.C."/>
            <person name="Barton Q."/>
            <person name="Grambo S."/>
            <person name="Sullivan M."/>
            <person name="Renfro C.M."/>
            <person name="Kuo A."/>
            <person name="Pangilinan J."/>
            <person name="Lipzen A."/>
            <person name="Keymanesh K."/>
            <person name="Savage E."/>
            <person name="Barry K."/>
            <person name="Grigoriev I.V."/>
            <person name="Riekhof W.R."/>
            <person name="Harris S.S."/>
        </authorList>
    </citation>
    <scope>NUCLEOTIDE SEQUENCE</scope>
    <source>
        <strain evidence="2">JF 03-4F</strain>
    </source>
</reference>
<name>A0AAN6DTL1_9EURO</name>
<evidence type="ECO:0000313" key="2">
    <source>
        <dbReference type="EMBL" id="KAI1612356.1"/>
    </source>
</evidence>
<keyword evidence="3" id="KW-1185">Reference proteome</keyword>
<comment type="caution">
    <text evidence="2">The sequence shown here is derived from an EMBL/GenBank/DDBJ whole genome shotgun (WGS) entry which is preliminary data.</text>
</comment>
<proteinExistence type="predicted"/>
<evidence type="ECO:0000313" key="3">
    <source>
        <dbReference type="Proteomes" id="UP001203852"/>
    </source>
</evidence>
<dbReference type="Pfam" id="PF00535">
    <property type="entry name" value="Glycos_transf_2"/>
    <property type="match status" value="1"/>
</dbReference>
<evidence type="ECO:0000259" key="1">
    <source>
        <dbReference type="Pfam" id="PF00535"/>
    </source>
</evidence>
<accession>A0AAN6DTL1</accession>
<dbReference type="Proteomes" id="UP001203852">
    <property type="component" value="Unassembled WGS sequence"/>
</dbReference>
<sequence>MANPDLIVLDHNFTLCHSALMTDVSPGDLTIILTTSPTPSIPSTELICGVLESLPSLLALVPLIITFDSFTICQNENYVDGRLKRGQVPARMAEAYPDYIDKVKRLFAQDEPQPATDVRTDALVFKSHQSRDVTIIQHQRHQGFALSVKTAIRYCSTPYVMVLQHDWVFEISPPITQLLQILRDEQEVNYITFVTRYSKRYEHRMSKSNPRSRAVLDTTKGLRRGRELDSDLVACLHFFDRPHLAVVQMYRDLFDNYPGLRPGDFLEDSIGTKFSNSIRNACTNEEAIAAWNTIRTWMYAPNRGESRGLRHTSGRTTLTGTEQKARIAAYIQENQQAKLEGREPRYRHLVDGMIDR</sequence>
<dbReference type="SUPFAM" id="SSF53448">
    <property type="entry name" value="Nucleotide-diphospho-sugar transferases"/>
    <property type="match status" value="1"/>
</dbReference>
<gene>
    <name evidence="2" type="ORF">EDD36DRAFT_436752</name>
</gene>
<organism evidence="2 3">
    <name type="scientific">Exophiala viscosa</name>
    <dbReference type="NCBI Taxonomy" id="2486360"/>
    <lineage>
        <taxon>Eukaryota</taxon>
        <taxon>Fungi</taxon>
        <taxon>Dikarya</taxon>
        <taxon>Ascomycota</taxon>
        <taxon>Pezizomycotina</taxon>
        <taxon>Eurotiomycetes</taxon>
        <taxon>Chaetothyriomycetidae</taxon>
        <taxon>Chaetothyriales</taxon>
        <taxon>Herpotrichiellaceae</taxon>
        <taxon>Exophiala</taxon>
    </lineage>
</organism>
<dbReference type="EMBL" id="MU404354">
    <property type="protein sequence ID" value="KAI1612356.1"/>
    <property type="molecule type" value="Genomic_DNA"/>
</dbReference>
<feature type="domain" description="Glycosyltransferase 2-like" evidence="1">
    <location>
        <begin position="129"/>
        <end position="242"/>
    </location>
</feature>